<dbReference type="GO" id="GO:0003729">
    <property type="term" value="F:mRNA binding"/>
    <property type="evidence" value="ECO:0007669"/>
    <property type="project" value="TreeGrafter"/>
</dbReference>
<keyword evidence="1 2" id="KW-0694">RNA-binding</keyword>
<dbReference type="Proteomes" id="UP000517252">
    <property type="component" value="Unassembled WGS sequence"/>
</dbReference>
<feature type="region of interest" description="Disordered" evidence="3">
    <location>
        <begin position="266"/>
        <end position="289"/>
    </location>
</feature>
<dbReference type="CDD" id="cd12418">
    <property type="entry name" value="RRM_Aly_REF_like"/>
    <property type="match status" value="1"/>
</dbReference>
<dbReference type="InterPro" id="IPR012677">
    <property type="entry name" value="Nucleotide-bd_a/b_plait_sf"/>
</dbReference>
<evidence type="ECO:0000256" key="1">
    <source>
        <dbReference type="ARBA" id="ARBA00022884"/>
    </source>
</evidence>
<dbReference type="Pfam" id="PF00076">
    <property type="entry name" value="RRM_1"/>
    <property type="match status" value="1"/>
</dbReference>
<dbReference type="GO" id="GO:0005634">
    <property type="term" value="C:nucleus"/>
    <property type="evidence" value="ECO:0007669"/>
    <property type="project" value="TreeGrafter"/>
</dbReference>
<feature type="domain" description="RRM" evidence="4">
    <location>
        <begin position="78"/>
        <end position="140"/>
    </location>
</feature>
<evidence type="ECO:0000313" key="6">
    <source>
        <dbReference type="Proteomes" id="UP000517252"/>
    </source>
</evidence>
<dbReference type="PANTHER" id="PTHR19965">
    <property type="entry name" value="RNA AND EXPORT FACTOR BINDING PROTEIN"/>
    <property type="match status" value="1"/>
</dbReference>
<dbReference type="InterPro" id="IPR035979">
    <property type="entry name" value="RBD_domain_sf"/>
</dbReference>
<evidence type="ECO:0000313" key="5">
    <source>
        <dbReference type="EMBL" id="GFP52550.1"/>
    </source>
</evidence>
<evidence type="ECO:0000256" key="3">
    <source>
        <dbReference type="SAM" id="MobiDB-lite"/>
    </source>
</evidence>
<dbReference type="InterPro" id="IPR051229">
    <property type="entry name" value="ALYREF_mRNA_export"/>
</dbReference>
<dbReference type="EMBL" id="BLZH01000001">
    <property type="protein sequence ID" value="GFP52550.1"/>
    <property type="molecule type" value="Genomic_DNA"/>
</dbReference>
<feature type="region of interest" description="Disordered" evidence="3">
    <location>
        <begin position="55"/>
        <end position="77"/>
    </location>
</feature>
<gene>
    <name evidence="5" type="ORF">TASIC1_0001070200</name>
</gene>
<evidence type="ECO:0000256" key="2">
    <source>
        <dbReference type="PROSITE-ProRule" id="PRU00176"/>
    </source>
</evidence>
<name>A0A6V8QJA6_TRIAP</name>
<reference evidence="5 6" key="1">
    <citation type="submission" date="2020-07" db="EMBL/GenBank/DDBJ databases">
        <title>Trichoderma asperellum IC-1 whole genome shotgun sequence.</title>
        <authorList>
            <person name="Kanamasa S."/>
            <person name="Takahashi H."/>
        </authorList>
    </citation>
    <scope>NUCLEOTIDE SEQUENCE [LARGE SCALE GENOMIC DNA]</scope>
    <source>
        <strain evidence="5 6">IC-1</strain>
    </source>
</reference>
<dbReference type="InterPro" id="IPR000504">
    <property type="entry name" value="RRM_dom"/>
</dbReference>
<accession>A0A6V8QJA6</accession>
<dbReference type="PROSITE" id="PS50102">
    <property type="entry name" value="RRM"/>
    <property type="match status" value="1"/>
</dbReference>
<sequence>MASDKMDRGLDEIIADKSISAAMDLETDAVVTAAVIVKITPVTGEWVHDRYEENTYRNSRAAPRRRRESPSGGDARGARLRVENIHYDLTEEDLDELFRRIGPITKLQLRYDRSGRSEGVAFVTYEDREDAAEAIKQFDGANANANSTDCAENPYQSAFLLLAADPDHSPLTEGTMKKTLLAEASIDTFQAVVAAPGALCRLAAAQEDVALVLAEKVGEIKTRLAAAEVAVEEPVLSEQILLDLRRLKKNWTPRWRIISTPMVELQSPPQKPLHQAKQPQRQLTPMTLI</sequence>
<organism evidence="5 6">
    <name type="scientific">Trichoderma asperellum</name>
    <name type="common">Filamentous fungus</name>
    <dbReference type="NCBI Taxonomy" id="101201"/>
    <lineage>
        <taxon>Eukaryota</taxon>
        <taxon>Fungi</taxon>
        <taxon>Dikarya</taxon>
        <taxon>Ascomycota</taxon>
        <taxon>Pezizomycotina</taxon>
        <taxon>Sordariomycetes</taxon>
        <taxon>Hypocreomycetidae</taxon>
        <taxon>Hypocreales</taxon>
        <taxon>Hypocreaceae</taxon>
        <taxon>Trichoderma</taxon>
    </lineage>
</organism>
<feature type="compositionally biased region" description="Polar residues" evidence="3">
    <location>
        <begin position="277"/>
        <end position="289"/>
    </location>
</feature>
<dbReference type="SUPFAM" id="SSF54928">
    <property type="entry name" value="RNA-binding domain, RBD"/>
    <property type="match status" value="1"/>
</dbReference>
<evidence type="ECO:0000259" key="4">
    <source>
        <dbReference type="PROSITE" id="PS50102"/>
    </source>
</evidence>
<dbReference type="OrthoDB" id="5382468at2759"/>
<protein>
    <submittedName>
        <fullName evidence="5">THO complex subunit 4A</fullName>
    </submittedName>
</protein>
<proteinExistence type="predicted"/>
<dbReference type="Gene3D" id="3.30.70.330">
    <property type="match status" value="1"/>
</dbReference>
<dbReference type="SMART" id="SM00360">
    <property type="entry name" value="RRM"/>
    <property type="match status" value="1"/>
</dbReference>
<comment type="caution">
    <text evidence="5">The sequence shown here is derived from an EMBL/GenBank/DDBJ whole genome shotgun (WGS) entry which is preliminary data.</text>
</comment>
<dbReference type="PANTHER" id="PTHR19965:SF82">
    <property type="entry name" value="THO COMPLEX SUBUNIT 4"/>
    <property type="match status" value="1"/>
</dbReference>
<dbReference type="AlphaFoldDB" id="A0A6V8QJA6"/>